<proteinExistence type="predicted"/>
<dbReference type="EMBL" id="NRSD01000005">
    <property type="protein sequence ID" value="MBK1644498.1"/>
    <property type="molecule type" value="Genomic_DNA"/>
</dbReference>
<gene>
    <name evidence="1" type="ORF">CKO25_07485</name>
</gene>
<reference evidence="1 2" key="1">
    <citation type="journal article" date="2020" name="Microorganisms">
        <title>Osmotic Adaptation and Compatible Solute Biosynthesis of Phototrophic Bacteria as Revealed from Genome Analyses.</title>
        <authorList>
            <person name="Imhoff J.F."/>
            <person name="Rahn T."/>
            <person name="Kunzel S."/>
            <person name="Keller A."/>
            <person name="Neulinger S.C."/>
        </authorList>
    </citation>
    <scope>NUCLEOTIDE SEQUENCE [LARGE SCALE GENOMIC DNA]</scope>
    <source>
        <strain evidence="1 2">DSM 21303</strain>
    </source>
</reference>
<accession>A0A9X0WH62</accession>
<dbReference type="InterPro" id="IPR005358">
    <property type="entry name" value="Puta_zinc/iron-chelating_dom"/>
</dbReference>
<evidence type="ECO:0000313" key="2">
    <source>
        <dbReference type="Proteomes" id="UP001138802"/>
    </source>
</evidence>
<dbReference type="AlphaFoldDB" id="A0A9X0WH62"/>
<evidence type="ECO:0008006" key="3">
    <source>
        <dbReference type="Google" id="ProtNLM"/>
    </source>
</evidence>
<protein>
    <recommendedName>
        <fullName evidence="3">YkgJ family cysteine cluster protein</fullName>
    </recommendedName>
</protein>
<sequence>MSQPSTGIDCAHCPAACCRLEVWCLTETGVPEAFMRADPRGGTVMARLDDGWCIALDRQTLLCRIYEQRPLVCRELRVGSPECLAEHREFTESIPWHHNSSRFPRPRTPCCG</sequence>
<evidence type="ECO:0000313" key="1">
    <source>
        <dbReference type="EMBL" id="MBK1644498.1"/>
    </source>
</evidence>
<comment type="caution">
    <text evidence="1">The sequence shown here is derived from an EMBL/GenBank/DDBJ whole genome shotgun (WGS) entry which is preliminary data.</text>
</comment>
<organism evidence="1 2">
    <name type="scientific">Thiocapsa imhoffii</name>
    <dbReference type="NCBI Taxonomy" id="382777"/>
    <lineage>
        <taxon>Bacteria</taxon>
        <taxon>Pseudomonadati</taxon>
        <taxon>Pseudomonadota</taxon>
        <taxon>Gammaproteobacteria</taxon>
        <taxon>Chromatiales</taxon>
        <taxon>Chromatiaceae</taxon>
        <taxon>Thiocapsa</taxon>
    </lineage>
</organism>
<keyword evidence="2" id="KW-1185">Reference proteome</keyword>
<dbReference type="Pfam" id="PF03692">
    <property type="entry name" value="CxxCxxCC"/>
    <property type="match status" value="1"/>
</dbReference>
<dbReference type="Proteomes" id="UP001138802">
    <property type="component" value="Unassembled WGS sequence"/>
</dbReference>
<name>A0A9X0WH62_9GAMM</name>